<sequence>MMYDEFLELGGDRVKHITFVEYATLVEPLFEELNIWGNVFIKRLLPLLDEIEAPTVNDVINRFPIEIKADILAGEPYMNEYIQRVALEARKLIYQKMRLEELASVEC</sequence>
<dbReference type="Proteomes" id="UP000283928">
    <property type="component" value="Unassembled WGS sequence"/>
</dbReference>
<evidence type="ECO:0000313" key="1">
    <source>
        <dbReference type="EMBL" id="RHE69268.1"/>
    </source>
</evidence>
<dbReference type="RefSeq" id="WP_151190460.1">
    <property type="nucleotide sequence ID" value="NZ_JAQEBC010000002.1"/>
</dbReference>
<dbReference type="EMBL" id="QSKO01000042">
    <property type="protein sequence ID" value="RHE69268.1"/>
    <property type="molecule type" value="Genomic_DNA"/>
</dbReference>
<reference evidence="1 2" key="1">
    <citation type="submission" date="2018-08" db="EMBL/GenBank/DDBJ databases">
        <title>A genome reference for cultivated species of the human gut microbiota.</title>
        <authorList>
            <person name="Zou Y."/>
            <person name="Xue W."/>
            <person name="Luo G."/>
        </authorList>
    </citation>
    <scope>NUCLEOTIDE SEQUENCE [LARGE SCALE GENOMIC DNA]</scope>
    <source>
        <strain evidence="1 2">AM27-32LB</strain>
    </source>
</reference>
<organism evidence="1 2">
    <name type="scientific">Blautia obeum</name>
    <dbReference type="NCBI Taxonomy" id="40520"/>
    <lineage>
        <taxon>Bacteria</taxon>
        <taxon>Bacillati</taxon>
        <taxon>Bacillota</taxon>
        <taxon>Clostridia</taxon>
        <taxon>Lachnospirales</taxon>
        <taxon>Lachnospiraceae</taxon>
        <taxon>Blautia</taxon>
    </lineage>
</organism>
<comment type="caution">
    <text evidence="1">The sequence shown here is derived from an EMBL/GenBank/DDBJ whole genome shotgun (WGS) entry which is preliminary data.</text>
</comment>
<dbReference type="AlphaFoldDB" id="A0A414K634"/>
<proteinExistence type="predicted"/>
<name>A0A414K634_9FIRM</name>
<accession>A0A414K634</accession>
<evidence type="ECO:0008006" key="3">
    <source>
        <dbReference type="Google" id="ProtNLM"/>
    </source>
</evidence>
<gene>
    <name evidence="1" type="ORF">DW723_16890</name>
</gene>
<evidence type="ECO:0000313" key="2">
    <source>
        <dbReference type="Proteomes" id="UP000283928"/>
    </source>
</evidence>
<protein>
    <recommendedName>
        <fullName evidence="3">TnpV protein</fullName>
    </recommendedName>
</protein>